<dbReference type="EMBL" id="BMGT01000004">
    <property type="protein sequence ID" value="GGG86349.1"/>
    <property type="molecule type" value="Genomic_DNA"/>
</dbReference>
<reference evidence="1" key="2">
    <citation type="submission" date="2020-09" db="EMBL/GenBank/DDBJ databases">
        <authorList>
            <person name="Sun Q."/>
            <person name="Zhou Y."/>
        </authorList>
    </citation>
    <scope>NUCLEOTIDE SEQUENCE</scope>
    <source>
        <strain evidence="1">CGMCC 1.12997</strain>
    </source>
</reference>
<comment type="caution">
    <text evidence="1">The sequence shown here is derived from an EMBL/GenBank/DDBJ whole genome shotgun (WGS) entry which is preliminary data.</text>
</comment>
<dbReference type="InterPro" id="IPR036735">
    <property type="entry name" value="NGN_dom_sf"/>
</dbReference>
<protein>
    <recommendedName>
        <fullName evidence="3">Thioredoxin-like protein</fullName>
    </recommendedName>
</protein>
<keyword evidence="2" id="KW-1185">Reference proteome</keyword>
<evidence type="ECO:0000313" key="2">
    <source>
        <dbReference type="Proteomes" id="UP000647241"/>
    </source>
</evidence>
<accession>A0A917M9K9</accession>
<evidence type="ECO:0000313" key="1">
    <source>
        <dbReference type="EMBL" id="GGG86349.1"/>
    </source>
</evidence>
<dbReference type="AlphaFoldDB" id="A0A917M9K9"/>
<dbReference type="GO" id="GO:0006354">
    <property type="term" value="P:DNA-templated transcription elongation"/>
    <property type="evidence" value="ECO:0007669"/>
    <property type="project" value="InterPro"/>
</dbReference>
<name>A0A917M9K9_9BACT</name>
<reference evidence="1" key="1">
    <citation type="journal article" date="2014" name="Int. J. Syst. Evol. Microbiol.">
        <title>Complete genome sequence of Corynebacterium casei LMG S-19264T (=DSM 44701T), isolated from a smear-ripened cheese.</title>
        <authorList>
            <consortium name="US DOE Joint Genome Institute (JGI-PGF)"/>
            <person name="Walter F."/>
            <person name="Albersmeier A."/>
            <person name="Kalinowski J."/>
            <person name="Ruckert C."/>
        </authorList>
    </citation>
    <scope>NUCLEOTIDE SEQUENCE</scope>
    <source>
        <strain evidence="1">CGMCC 1.12997</strain>
    </source>
</reference>
<gene>
    <name evidence="1" type="ORF">GCM10011585_32830</name>
</gene>
<evidence type="ECO:0008006" key="3">
    <source>
        <dbReference type="Google" id="ProtNLM"/>
    </source>
</evidence>
<sequence>MQDEALVIQAVLSTPGVQKIVSFGECACPTSDEDIAAIQQALLSGRSTISVPHLAISEKVIGISGSLKGIVGIVSR</sequence>
<dbReference type="Gene3D" id="3.30.70.940">
    <property type="entry name" value="NusG, N-terminal domain"/>
    <property type="match status" value="1"/>
</dbReference>
<organism evidence="1 2">
    <name type="scientific">Edaphobacter dinghuensis</name>
    <dbReference type="NCBI Taxonomy" id="1560005"/>
    <lineage>
        <taxon>Bacteria</taxon>
        <taxon>Pseudomonadati</taxon>
        <taxon>Acidobacteriota</taxon>
        <taxon>Terriglobia</taxon>
        <taxon>Terriglobales</taxon>
        <taxon>Acidobacteriaceae</taxon>
        <taxon>Edaphobacter</taxon>
    </lineage>
</organism>
<dbReference type="Proteomes" id="UP000647241">
    <property type="component" value="Unassembled WGS sequence"/>
</dbReference>
<proteinExistence type="predicted"/>